<comment type="caution">
    <text evidence="1">The sequence shown here is derived from an EMBL/GenBank/DDBJ whole genome shotgun (WGS) entry which is preliminary data.</text>
</comment>
<evidence type="ECO:0000313" key="2">
    <source>
        <dbReference type="Proteomes" id="UP001165092"/>
    </source>
</evidence>
<name>A0A9W6UJ81_9ACTN</name>
<reference evidence="1" key="1">
    <citation type="submission" date="2023-02" db="EMBL/GenBank/DDBJ databases">
        <title>Nocardiopsis ansamitocini NBRC 112285.</title>
        <authorList>
            <person name="Ichikawa N."/>
            <person name="Sato H."/>
            <person name="Tonouchi N."/>
        </authorList>
    </citation>
    <scope>NUCLEOTIDE SEQUENCE</scope>
    <source>
        <strain evidence="1">NBRC 112285</strain>
    </source>
</reference>
<dbReference type="RefSeq" id="WP_285759692.1">
    <property type="nucleotide sequence ID" value="NZ_BSQG01000004.1"/>
</dbReference>
<gene>
    <name evidence="1" type="ORF">Nans01_25790</name>
</gene>
<evidence type="ECO:0000313" key="1">
    <source>
        <dbReference type="EMBL" id="GLU48228.1"/>
    </source>
</evidence>
<protein>
    <submittedName>
        <fullName evidence="1">Uncharacterized protein</fullName>
    </submittedName>
</protein>
<sequence length="169" mass="18160">MSAHDPVADLIVAVPVFAPAGDTARGRVSATTTPPGATRPDRVVVDFGWHSDSAELDLEITTRAWPGPHPIPSQRLRAFCAERAFMQRLTHQVPARPDPAPDVQWSALDLDVDGRTTAFTVSCSADAWVAAAALHDGWLLRLFAPAAPHALALRRITDPADLHPLLGRS</sequence>
<dbReference type="Proteomes" id="UP001165092">
    <property type="component" value="Unassembled WGS sequence"/>
</dbReference>
<dbReference type="EMBL" id="BSQG01000004">
    <property type="protein sequence ID" value="GLU48228.1"/>
    <property type="molecule type" value="Genomic_DNA"/>
</dbReference>
<organism evidence="1 2">
    <name type="scientific">Nocardiopsis ansamitocini</name>
    <dbReference type="NCBI Taxonomy" id="1670832"/>
    <lineage>
        <taxon>Bacteria</taxon>
        <taxon>Bacillati</taxon>
        <taxon>Actinomycetota</taxon>
        <taxon>Actinomycetes</taxon>
        <taxon>Streptosporangiales</taxon>
        <taxon>Nocardiopsidaceae</taxon>
        <taxon>Nocardiopsis</taxon>
    </lineage>
</organism>
<dbReference type="AlphaFoldDB" id="A0A9W6UJ81"/>
<accession>A0A9W6UJ81</accession>
<keyword evidence="2" id="KW-1185">Reference proteome</keyword>
<proteinExistence type="predicted"/>